<organism evidence="1 2">
    <name type="scientific">Vibrio nigripulchritudo SOn1</name>
    <dbReference type="NCBI Taxonomy" id="1238450"/>
    <lineage>
        <taxon>Bacteria</taxon>
        <taxon>Pseudomonadati</taxon>
        <taxon>Pseudomonadota</taxon>
        <taxon>Gammaproteobacteria</taxon>
        <taxon>Vibrionales</taxon>
        <taxon>Vibrionaceae</taxon>
        <taxon>Vibrio</taxon>
    </lineage>
</organism>
<sequence length="583" mass="64178">MKNALLASAALGLCACGGGSDSGGTSPTDPVPTHPIQPGNALAWTYGAQIDITNGDSVRARTDNKVHKITVFKPETNDVNSITLRNAQHQLLKSALWTVKNPSGTTNTYTTLDFIVLPISEVGTYHVESCVSRSNTITKAYPFCAKLEIESVEPTVITRPTIIKSQTKTFSASDFVSGSNARFEQANFSTSSSRLSQNSNRGLVTVNASRTEFTYEMFDEYDYLATGSSENVKIDAKVVSDTETKLVRFDLVINGAETQPTCHAANSTPIPATALTDETYTSINVGDCIAIGDQNLSETSGWKAYSRDSTTIQLTDLFRYAGVDFSDNVKVLYLQTTVTGKISFSKEIHGGDSDGDRSWKVNVTPANVASPSVDNWQNKLSAQVQQIPTISATEPAQATEWIYHWRVYDETFGKSLTTAVSTKTPELNLDKFLTSKNLSVELYVDNRNFTKHVSFPPGAKGELKKYELDLTVRGDEPQPPKAIVLFNGKRYEAQARPHSIRLDKSMEAVFDGSQSVYSTQDPYLSFHHIQNSSNIHNTNRFNGVVKTFDNLEDVNRYSFCIAGTFPWNSTENPCVNFIFYSAK</sequence>
<dbReference type="PROSITE" id="PS51257">
    <property type="entry name" value="PROKAR_LIPOPROTEIN"/>
    <property type="match status" value="1"/>
</dbReference>
<proteinExistence type="predicted"/>
<dbReference type="AlphaFoldDB" id="A0AAV2VZN6"/>
<comment type="caution">
    <text evidence="1">The sequence shown here is derived from an EMBL/GenBank/DDBJ whole genome shotgun (WGS) entry which is preliminary data.</text>
</comment>
<reference evidence="1 2" key="1">
    <citation type="journal article" date="2013" name="ISME J.">
        <title>Comparative genomics of pathogenic lineages of Vibrio nigripulchritudo identifies virulence-associated traits.</title>
        <authorList>
            <person name="Goudenege D."/>
            <person name="Labreuche Y."/>
            <person name="Krin E."/>
            <person name="Ansquer D."/>
            <person name="Mangenot S."/>
            <person name="Calteau A."/>
            <person name="Medigue C."/>
            <person name="Mazel D."/>
            <person name="Polz M.F."/>
            <person name="Le Roux F."/>
        </authorList>
    </citation>
    <scope>NUCLEOTIDE SEQUENCE [LARGE SCALE GENOMIC DNA]</scope>
    <source>
        <strain evidence="1 2">SOn1</strain>
    </source>
</reference>
<protein>
    <recommendedName>
        <fullName evidence="3">Lipoprotein</fullName>
    </recommendedName>
</protein>
<name>A0AAV2VZN6_9VIBR</name>
<evidence type="ECO:0008006" key="3">
    <source>
        <dbReference type="Google" id="ProtNLM"/>
    </source>
</evidence>
<gene>
    <name evidence="1" type="ORF">VIBNISOn1_970110</name>
</gene>
<dbReference type="Proteomes" id="UP000018211">
    <property type="component" value="Unassembled WGS sequence"/>
</dbReference>
<evidence type="ECO:0000313" key="2">
    <source>
        <dbReference type="Proteomes" id="UP000018211"/>
    </source>
</evidence>
<accession>A0AAV2VZN6</accession>
<evidence type="ECO:0000313" key="1">
    <source>
        <dbReference type="EMBL" id="CCO50087.1"/>
    </source>
</evidence>
<dbReference type="EMBL" id="CAOF01000194">
    <property type="protein sequence ID" value="CCO50087.1"/>
    <property type="molecule type" value="Genomic_DNA"/>
</dbReference>
<dbReference type="RefSeq" id="WP_022613993.1">
    <property type="nucleotide sequence ID" value="NZ_LK391965.1"/>
</dbReference>